<dbReference type="GO" id="GO:0010954">
    <property type="term" value="P:positive regulation of protein processing"/>
    <property type="evidence" value="ECO:0007669"/>
    <property type="project" value="EnsemblFungi"/>
</dbReference>
<evidence type="ECO:0000313" key="16">
    <source>
        <dbReference type="Proteomes" id="UP000001300"/>
    </source>
</evidence>
<keyword evidence="5 12" id="KW-1133">Transmembrane helix</keyword>
<keyword evidence="11 12" id="KW-0670">Pyruvate</keyword>
<evidence type="ECO:0000256" key="7">
    <source>
        <dbReference type="ARBA" id="ARBA00023136"/>
    </source>
</evidence>
<gene>
    <name evidence="12" type="primary">PSD1</name>
    <name evidence="15" type="ORF">YALI0_D21604g</name>
</gene>
<dbReference type="VEuPathDB" id="FungiDB:YALI0_D21604g"/>
<dbReference type="HOGENOM" id="CLU_029061_1_1_1"/>
<dbReference type="GO" id="GO:0016540">
    <property type="term" value="P:protein autoprocessing"/>
    <property type="evidence" value="ECO:0007669"/>
    <property type="project" value="UniProtKB-UniRule"/>
</dbReference>
<proteinExistence type="inferred from homology"/>
<dbReference type="GO" id="GO:0006656">
    <property type="term" value="P:phosphatidylcholine biosynthetic process"/>
    <property type="evidence" value="ECO:0007669"/>
    <property type="project" value="EnsemblFungi"/>
</dbReference>
<dbReference type="GO" id="GO:0006122">
    <property type="term" value="P:mitochondrial electron transport, ubiquinol to cytochrome c"/>
    <property type="evidence" value="ECO:0007669"/>
    <property type="project" value="EnsemblFungi"/>
</dbReference>
<keyword evidence="7 12" id="KW-0472">Membrane</keyword>
<dbReference type="FunCoup" id="Q6C893">
    <property type="interactions" value="507"/>
</dbReference>
<sequence length="562" mass="62818">MARNSGFATQTTPWNRPSSYFNSPLTTSSVRYHSSQATQNRYQVTPLLSQLPRPKRRLLVNPVPSLKRGLCYINSSKRRTASGKLLTGARKVGTGFRVTRRYASSGTRGSAKALMSMSQRKYFTWWFVPAISIVLWGIYQSRRNSVKDEYDEEGNLVKRAPVRPSGPWHVAVYSTLPLKALSRWWGSFNDITLPVWMRDPGYRFYSFVFGANLDEVAEDDLRVYQNLGEFFYRELKEGARPIDPDADIVCPADGKVLHLGAINARGEVEQVKGVTYSLEALLGPPTPSKDGEKSHAVSLAAPTSEIEFPDNKEENKDREFANVNGISYTLDDFMGGNASSDTTFKQEGDATTTAEPSDNATVAQVGKDLLQAKFNKSDDKELFFAVIYLAPGDYHRFHSPVNWVAEIRRHFVGELYSVAPYFQKKLGNLFVLNERVALLGKWKYGFFSMTPVGATNVGSIKIHFDKDLRTNTVYEPKTESEAAEQEKIKKKRMQKNTCYEATYGKASKLLGGYPLGKGDQMGGFNLGSTVVLVFEAPTNFKFTIQPGQVVRVGQRIGEIGGK</sequence>
<feature type="transmembrane region" description="Helical" evidence="14">
    <location>
        <begin position="122"/>
        <end position="139"/>
    </location>
</feature>
<feature type="active site" description="Charge relay system; for autoendoproteolytic cleavage activity" evidence="12">
    <location>
        <position position="528"/>
    </location>
</feature>
<dbReference type="GO" id="GO:0006646">
    <property type="term" value="P:phosphatidylethanolamine biosynthetic process"/>
    <property type="evidence" value="ECO:0000318"/>
    <property type="project" value="GO_Central"/>
</dbReference>
<keyword evidence="10 12" id="KW-1208">Phospholipid metabolism</keyword>
<dbReference type="GO" id="GO:0005789">
    <property type="term" value="C:endoplasmic reticulum membrane"/>
    <property type="evidence" value="ECO:0007669"/>
    <property type="project" value="EnsemblFungi"/>
</dbReference>
<feature type="chain" id="PRO_5023575150" description="Phosphatidylserine decarboxylase 1 beta chain" evidence="12">
    <location>
        <begin position="1"/>
        <end position="527"/>
    </location>
</feature>
<dbReference type="OMA" id="HSPASWV"/>
<comment type="cofactor">
    <cofactor evidence="12">
        <name>pyruvate</name>
        <dbReference type="ChEBI" id="CHEBI:15361"/>
    </cofactor>
    <text evidence="12">Binds 1 pyruvoyl group covalently per subunit.</text>
</comment>
<feature type="chain" id="PRO_5023575151" description="Phosphatidylserine decarboxylase 1 alpha chain" evidence="12">
    <location>
        <begin position="528"/>
        <end position="562"/>
    </location>
</feature>
<evidence type="ECO:0000256" key="8">
    <source>
        <dbReference type="ARBA" id="ARBA00023209"/>
    </source>
</evidence>
<evidence type="ECO:0000256" key="5">
    <source>
        <dbReference type="ARBA" id="ARBA00022989"/>
    </source>
</evidence>
<keyword evidence="12" id="KW-0865">Zymogen</keyword>
<dbReference type="STRING" id="284591.Q6C893"/>
<dbReference type="KEGG" id="yli:2910271"/>
<dbReference type="EC" id="4.1.1.65" evidence="12"/>
<keyword evidence="12" id="KW-0496">Mitochondrion</keyword>
<dbReference type="GO" id="GO:0010636">
    <property type="term" value="P:positive regulation of mitochondrial fusion"/>
    <property type="evidence" value="ECO:0007669"/>
    <property type="project" value="EnsemblFungi"/>
</dbReference>
<accession>Q6C893</accession>
<dbReference type="PANTHER" id="PTHR10067:SF6">
    <property type="entry name" value="PHOSPHATIDYLSERINE DECARBOXYLASE PROENZYME, MITOCHONDRIAL"/>
    <property type="match status" value="1"/>
</dbReference>
<dbReference type="HAMAP" id="MF_03208">
    <property type="entry name" value="PS_decarb_PSD_B_type1_euk"/>
    <property type="match status" value="1"/>
</dbReference>
<evidence type="ECO:0000256" key="1">
    <source>
        <dbReference type="ARBA" id="ARBA00005189"/>
    </source>
</evidence>
<evidence type="ECO:0000256" key="4">
    <source>
        <dbReference type="ARBA" id="ARBA00022793"/>
    </source>
</evidence>
<keyword evidence="12" id="KW-0999">Mitochondrion inner membrane</keyword>
<evidence type="ECO:0000256" key="14">
    <source>
        <dbReference type="SAM" id="Phobius"/>
    </source>
</evidence>
<keyword evidence="6 12" id="KW-0443">Lipid metabolism</keyword>
<keyword evidence="2 12" id="KW-0444">Lipid biosynthesis</keyword>
<dbReference type="OrthoDB" id="4330at2759"/>
<comment type="pathway">
    <text evidence="12">Phospholipid metabolism; phosphatidylethanolamine biosynthesis; phosphatidylethanolamine from CDP-diacylglycerol: step 2/2.</text>
</comment>
<dbReference type="InterPro" id="IPR003817">
    <property type="entry name" value="PS_Dcarbxylase"/>
</dbReference>
<dbReference type="InParanoid" id="Q6C893"/>
<evidence type="ECO:0000256" key="6">
    <source>
        <dbReference type="ARBA" id="ARBA00023098"/>
    </source>
</evidence>
<evidence type="ECO:0000256" key="12">
    <source>
        <dbReference type="HAMAP-Rule" id="MF_03208"/>
    </source>
</evidence>
<comment type="subcellular location">
    <molecule>Phosphatidylserine decarboxylase 1 alpha chain</molecule>
    <subcellularLocation>
        <location evidence="12">Mitochondrion inner membrane</location>
        <topology evidence="12">Peripheral membrane protein</topology>
        <orientation evidence="12">Intermembrane side</orientation>
    </subcellularLocation>
    <text evidence="12">Anchored to the mitochondrial inner membrane through its interaction with the integral membrane beta chain.</text>
</comment>
<comment type="pathway">
    <text evidence="1">Lipid metabolism.</text>
</comment>
<feature type="active site" description="Charge relay system; for autoendoproteolytic cleavage activity" evidence="12">
    <location>
        <position position="253"/>
    </location>
</feature>
<evidence type="ECO:0000256" key="2">
    <source>
        <dbReference type="ARBA" id="ARBA00022516"/>
    </source>
</evidence>
<feature type="region of interest" description="Disordered" evidence="13">
    <location>
        <begin position="1"/>
        <end position="20"/>
    </location>
</feature>
<keyword evidence="8 12" id="KW-0594">Phospholipid biosynthesis</keyword>
<evidence type="ECO:0000256" key="3">
    <source>
        <dbReference type="ARBA" id="ARBA00022692"/>
    </source>
</evidence>
<dbReference type="GO" id="GO:0004609">
    <property type="term" value="F:phosphatidylserine decarboxylase activity"/>
    <property type="evidence" value="ECO:0000318"/>
    <property type="project" value="GO_Central"/>
</dbReference>
<feature type="topological domain" description="Mitochondrial matrix" evidence="12">
    <location>
        <begin position="1"/>
        <end position="125"/>
    </location>
</feature>
<dbReference type="Pfam" id="PF02666">
    <property type="entry name" value="PS_Dcarbxylase"/>
    <property type="match status" value="2"/>
</dbReference>
<comment type="catalytic activity">
    <reaction evidence="12">
        <text>a 1,2-diacyl-sn-glycero-3-phospho-L-serine + H(+) = a 1,2-diacyl-sn-glycero-3-phosphoethanolamine + CO2</text>
        <dbReference type="Rhea" id="RHEA:20828"/>
        <dbReference type="ChEBI" id="CHEBI:15378"/>
        <dbReference type="ChEBI" id="CHEBI:16526"/>
        <dbReference type="ChEBI" id="CHEBI:57262"/>
        <dbReference type="ChEBI" id="CHEBI:64612"/>
        <dbReference type="EC" id="4.1.1.65"/>
    </reaction>
</comment>
<dbReference type="GO" id="GO:0005743">
    <property type="term" value="C:mitochondrial inner membrane"/>
    <property type="evidence" value="ECO:0007669"/>
    <property type="project" value="UniProtKB-SubCell"/>
</dbReference>
<dbReference type="UniPathway" id="UPA00558">
    <property type="reaction ID" value="UER00616"/>
</dbReference>
<comment type="subunit">
    <text evidence="12">Heterodimer of a large membrane-associated beta subunit and a small pyruvoyl-containing alpha subunit.</text>
</comment>
<evidence type="ECO:0000256" key="11">
    <source>
        <dbReference type="ARBA" id="ARBA00023317"/>
    </source>
</evidence>
<reference evidence="15 16" key="1">
    <citation type="journal article" date="2004" name="Nature">
        <title>Genome evolution in yeasts.</title>
        <authorList>
            <consortium name="Genolevures"/>
            <person name="Dujon B."/>
            <person name="Sherman D."/>
            <person name="Fischer G."/>
            <person name="Durrens P."/>
            <person name="Casaregola S."/>
            <person name="Lafontaine I."/>
            <person name="de Montigny J."/>
            <person name="Marck C."/>
            <person name="Neuveglise C."/>
            <person name="Talla E."/>
            <person name="Goffard N."/>
            <person name="Frangeul L."/>
            <person name="Aigle M."/>
            <person name="Anthouard V."/>
            <person name="Babour A."/>
            <person name="Barbe V."/>
            <person name="Barnay S."/>
            <person name="Blanchin S."/>
            <person name="Beckerich J.M."/>
            <person name="Beyne E."/>
            <person name="Bleykasten C."/>
            <person name="Boisrame A."/>
            <person name="Boyer J."/>
            <person name="Cattolico L."/>
            <person name="Confanioleri F."/>
            <person name="de Daruvar A."/>
            <person name="Despons L."/>
            <person name="Fabre E."/>
            <person name="Fairhead C."/>
            <person name="Ferry-Dumazet H."/>
            <person name="Groppi A."/>
            <person name="Hantraye F."/>
            <person name="Hennequin C."/>
            <person name="Jauniaux N."/>
            <person name="Joyet P."/>
            <person name="Kachouri R."/>
            <person name="Kerrest A."/>
            <person name="Koszul R."/>
            <person name="Lemaire M."/>
            <person name="Lesur I."/>
            <person name="Ma L."/>
            <person name="Muller H."/>
            <person name="Nicaud J.M."/>
            <person name="Nikolski M."/>
            <person name="Oztas S."/>
            <person name="Ozier-Kalogeropoulos O."/>
            <person name="Pellenz S."/>
            <person name="Potier S."/>
            <person name="Richard G.F."/>
            <person name="Straub M.L."/>
            <person name="Suleau A."/>
            <person name="Swennene D."/>
            <person name="Tekaia F."/>
            <person name="Wesolowski-Louvel M."/>
            <person name="Westhof E."/>
            <person name="Wirth B."/>
            <person name="Zeniou-Meyer M."/>
            <person name="Zivanovic I."/>
            <person name="Bolotin-Fukuhara M."/>
            <person name="Thierry A."/>
            <person name="Bouchier C."/>
            <person name="Caudron B."/>
            <person name="Scarpelli C."/>
            <person name="Gaillardin C."/>
            <person name="Weissenbach J."/>
            <person name="Wincker P."/>
            <person name="Souciet J.L."/>
        </authorList>
    </citation>
    <scope>NUCLEOTIDE SEQUENCE [LARGE SCALE GENOMIC DNA]</scope>
    <source>
        <strain evidence="16">CLIB 122 / E 150</strain>
    </source>
</reference>
<dbReference type="GO" id="GO:0140042">
    <property type="term" value="P:lipid droplet formation"/>
    <property type="evidence" value="ECO:0007669"/>
    <property type="project" value="EnsemblFungi"/>
</dbReference>
<feature type="modified residue" description="Pyruvic acid (Ser); by autocatalysis" evidence="12">
    <location>
        <position position="528"/>
    </location>
</feature>
<comment type="PTM">
    <text evidence="12">Is synthesized initially as an inactive proenzyme. Formation of the active enzyme involves a self-maturation process in which the active site pyruvoyl group is generated from an internal serine residue via an autocatalytic post-translational modification. Two non-identical subunits are generated from the proenzyme in this reaction, and the pyruvate is formed at the N-terminus of the alpha chain, which is derived from the carboxyl end of the proenzyme. The autoendoproteolytic cleavage occurs by a canonical serine protease mechanism, in which the side chain hydroxyl group of the serine supplies its oxygen atom to form the C-terminus of the beta chain, while the remainder of the serine residue undergoes an oxidative deamination to produce ammonia and the pyruvoyl prosthetic group on the alpha chain. During this reaction, the Ser that is part of the protease active site of the proenzyme becomes the pyruvoyl prosthetic group, which constitutes an essential element of the active site of the mature decarboxylase.</text>
</comment>
<feature type="active site" description="Charge relay system; for autoendoproteolytic cleavage activity" evidence="12">
    <location>
        <position position="398"/>
    </location>
</feature>
<dbReference type="PANTHER" id="PTHR10067">
    <property type="entry name" value="PHOSPHATIDYLSERINE DECARBOXYLASE"/>
    <property type="match status" value="1"/>
</dbReference>
<evidence type="ECO:0000256" key="10">
    <source>
        <dbReference type="ARBA" id="ARBA00023264"/>
    </source>
</evidence>
<evidence type="ECO:0000256" key="9">
    <source>
        <dbReference type="ARBA" id="ARBA00023239"/>
    </source>
</evidence>
<evidence type="ECO:0000313" key="15">
    <source>
        <dbReference type="EMBL" id="CAG81313.1"/>
    </source>
</evidence>
<comment type="similarity">
    <text evidence="12">Belongs to the phosphatidylserine decarboxylase family. PSD-B subfamily. Eukaryotic type I sub-subfamily.</text>
</comment>
<keyword evidence="16" id="KW-1185">Reference proteome</keyword>
<keyword evidence="3 12" id="KW-0812">Transmembrane</keyword>
<dbReference type="InterPro" id="IPR033177">
    <property type="entry name" value="PSD-B"/>
</dbReference>
<dbReference type="AlphaFoldDB" id="Q6C893"/>
<feature type="site" description="Cleavage (non-hydrolytic); by autocatalysis" evidence="12">
    <location>
        <begin position="527"/>
        <end position="528"/>
    </location>
</feature>
<organism evidence="15 16">
    <name type="scientific">Yarrowia lipolytica (strain CLIB 122 / E 150)</name>
    <name type="common">Yeast</name>
    <name type="synonym">Candida lipolytica</name>
    <dbReference type="NCBI Taxonomy" id="284591"/>
    <lineage>
        <taxon>Eukaryota</taxon>
        <taxon>Fungi</taxon>
        <taxon>Dikarya</taxon>
        <taxon>Ascomycota</taxon>
        <taxon>Saccharomycotina</taxon>
        <taxon>Dipodascomycetes</taxon>
        <taxon>Dipodascales</taxon>
        <taxon>Dipodascales incertae sedis</taxon>
        <taxon>Yarrowia</taxon>
    </lineage>
</organism>
<dbReference type="EMBL" id="CR382130">
    <property type="protein sequence ID" value="CAG81313.1"/>
    <property type="molecule type" value="Genomic_DNA"/>
</dbReference>
<dbReference type="NCBIfam" id="TIGR00163">
    <property type="entry name" value="PS_decarb"/>
    <property type="match status" value="1"/>
</dbReference>
<feature type="topological domain" description="Mitochondrial intermembrane" evidence="12">
    <location>
        <begin position="145"/>
        <end position="562"/>
    </location>
</feature>
<keyword evidence="9 12" id="KW-0456">Lyase</keyword>
<protein>
    <recommendedName>
        <fullName evidence="12">Phosphatidylserine decarboxylase proenzyme 1, mitochondrial</fullName>
        <ecNumber evidence="12">4.1.1.65</ecNumber>
    </recommendedName>
    <component>
        <recommendedName>
            <fullName evidence="12">Phosphatidylserine decarboxylase 1 beta chain</fullName>
        </recommendedName>
    </component>
    <component>
        <recommendedName>
            <fullName evidence="12">Phosphatidylserine decarboxylase 1 alpha chain</fullName>
        </recommendedName>
    </component>
</protein>
<evidence type="ECO:0000256" key="13">
    <source>
        <dbReference type="SAM" id="MobiDB-lite"/>
    </source>
</evidence>
<feature type="active site" description="Schiff-base intermediate with substrate; via pyruvic acid; for decarboxylase activity" evidence="12">
    <location>
        <position position="528"/>
    </location>
</feature>
<comment type="function">
    <text evidence="12">Catalyzes the formation of phosphatidylethanolamine (PtdEtn) from phosphatidylserine (PtdSer). Plays a central role in phospholipid metabolism and in the interorganelle trafficking of phosphatidylserine.</text>
</comment>
<name>Q6C893_YARLI</name>
<dbReference type="GO" id="GO:0005811">
    <property type="term" value="C:lipid droplet"/>
    <property type="evidence" value="ECO:0007669"/>
    <property type="project" value="EnsemblFungi"/>
</dbReference>
<comment type="subcellular location">
    <molecule>Phosphatidylserine decarboxylase 1 beta chain</molecule>
    <subcellularLocation>
        <location evidence="12">Mitochondrion inner membrane</location>
        <topology evidence="12">Single-pass membrane protein</topology>
        <orientation evidence="12">Intermembrane side</orientation>
    </subcellularLocation>
</comment>
<keyword evidence="4 12" id="KW-0210">Decarboxylase</keyword>
<dbReference type="GO" id="GO:0005739">
    <property type="term" value="C:mitochondrion"/>
    <property type="evidence" value="ECO:0000318"/>
    <property type="project" value="GO_Central"/>
</dbReference>
<dbReference type="Proteomes" id="UP000001300">
    <property type="component" value="Chromosome D"/>
</dbReference>
<dbReference type="InterPro" id="IPR033661">
    <property type="entry name" value="PSD_type1_euk"/>
</dbReference>